<evidence type="ECO:0000313" key="5">
    <source>
        <dbReference type="EMBL" id="ART65181.1"/>
    </source>
</evidence>
<dbReference type="GeneID" id="37500181"/>
<proteinExistence type="inferred from homology"/>
<protein>
    <recommendedName>
        <fullName evidence="3">Uncharacterized protein ycf23</fullName>
    </recommendedName>
</protein>
<dbReference type="InterPro" id="IPR013785">
    <property type="entry name" value="Aldolase_TIM"/>
</dbReference>
<dbReference type="RefSeq" id="YP_009497917.1">
    <property type="nucleotide sequence ID" value="NC_038051.1"/>
</dbReference>
<evidence type="ECO:0000256" key="3">
    <source>
        <dbReference type="ARBA" id="ARBA00021523"/>
    </source>
</evidence>
<dbReference type="PANTHER" id="PTHR36895">
    <property type="match status" value="1"/>
</dbReference>
<name>A0A2Z2JMK5_9FLOR</name>
<dbReference type="EMBL" id="KY018922">
    <property type="protein sequence ID" value="ART65181.1"/>
    <property type="molecule type" value="Genomic_DNA"/>
</dbReference>
<dbReference type="PANTHER" id="PTHR36895:SF1">
    <property type="entry name" value="YCF23 PROTEIN"/>
    <property type="match status" value="1"/>
</dbReference>
<dbReference type="InterPro" id="IPR007570">
    <property type="entry name" value="Uncharacterised_Ycf23"/>
</dbReference>
<accession>A0A2Z2JMK5</accession>
<comment type="similarity">
    <text evidence="2">Belongs to the ycf23 family.</text>
</comment>
<evidence type="ECO:0000256" key="1">
    <source>
        <dbReference type="ARBA" id="ARBA00004474"/>
    </source>
</evidence>
<keyword evidence="5" id="KW-0150">Chloroplast</keyword>
<organism evidence="5">
    <name type="scientific">Gracilaria firma</name>
    <dbReference type="NCBI Taxonomy" id="2510791"/>
    <lineage>
        <taxon>Eukaryota</taxon>
        <taxon>Rhodophyta</taxon>
        <taxon>Florideophyceae</taxon>
        <taxon>Rhodymeniophycidae</taxon>
        <taxon>Gracilariales</taxon>
        <taxon>Gracilariaceae</taxon>
        <taxon>Gracilaria</taxon>
    </lineage>
</organism>
<dbReference type="Gene3D" id="3.20.20.70">
    <property type="entry name" value="Aldolase class I"/>
    <property type="match status" value="1"/>
</dbReference>
<keyword evidence="4 5" id="KW-0934">Plastid</keyword>
<dbReference type="GO" id="GO:0009536">
    <property type="term" value="C:plastid"/>
    <property type="evidence" value="ECO:0007669"/>
    <property type="project" value="UniProtKB-SubCell"/>
</dbReference>
<dbReference type="Pfam" id="PF04481">
    <property type="entry name" value="DUF561"/>
    <property type="match status" value="1"/>
</dbReference>
<gene>
    <name evidence="5" type="primary">ycf23</name>
</gene>
<sequence length="268" mass="29323">MKNLLPFKLEQHISKRKAVKIITGLNNFSTHSILKIVKAAELGQASYVDVAANPELVAKVKSITTFPLCVSSIDPLELQDCVMKGADIIEIGNFDIFYNRKIFFSFEQILNLTKETKDLIPDIPICVTIPHTLLLPDQIRLAILLEQMGVSVIQTEGYLTKDTINLKNFSLMKSIINASSAISSTYAISRFVNIPIIASSGINSLSASAAFSYGASIVGIGSAVSNYNTITDMAIYIHEVVSSITSPHNKSIIVPQLCNIDPTYHVTF</sequence>
<reference evidence="5" key="1">
    <citation type="submission" date="2016-10" db="EMBL/GenBank/DDBJ databases">
        <title>Early insights into the genome sequencing of Gracilaria changii (Rhodophyta, Gracilariales).</title>
        <authorList>
            <person name="Ho C.-L."/>
        </authorList>
    </citation>
    <scope>NUCLEOTIDE SEQUENCE</scope>
</reference>
<comment type="subcellular location">
    <subcellularLocation>
        <location evidence="1">Plastid</location>
    </subcellularLocation>
</comment>
<dbReference type="AlphaFoldDB" id="A0A2Z2JMK5"/>
<evidence type="ECO:0000256" key="2">
    <source>
        <dbReference type="ARBA" id="ARBA00009664"/>
    </source>
</evidence>
<geneLocation type="chloroplast" evidence="5"/>
<evidence type="ECO:0000256" key="4">
    <source>
        <dbReference type="ARBA" id="ARBA00022640"/>
    </source>
</evidence>
<dbReference type="SUPFAM" id="SSF51395">
    <property type="entry name" value="FMN-linked oxidoreductases"/>
    <property type="match status" value="1"/>
</dbReference>